<evidence type="ECO:0000313" key="9">
    <source>
        <dbReference type="Proteomes" id="UP000007879"/>
    </source>
</evidence>
<dbReference type="InParanoid" id="A0A1X7VH98"/>
<reference evidence="8" key="2">
    <citation type="submission" date="2017-05" db="UniProtKB">
        <authorList>
            <consortium name="EnsemblMetazoa"/>
        </authorList>
    </citation>
    <scope>IDENTIFICATION</scope>
</reference>
<feature type="compositionally biased region" description="Acidic residues" evidence="5">
    <location>
        <begin position="2276"/>
        <end position="2286"/>
    </location>
</feature>
<feature type="coiled-coil region" evidence="4">
    <location>
        <begin position="60"/>
        <end position="216"/>
    </location>
</feature>
<dbReference type="GO" id="GO:0006406">
    <property type="term" value="P:mRNA export from nucleus"/>
    <property type="evidence" value="ECO:0007669"/>
    <property type="project" value="TreeGrafter"/>
</dbReference>
<accession>A0A1X7VH98</accession>
<feature type="compositionally biased region" description="Basic and acidic residues" evidence="5">
    <location>
        <begin position="1819"/>
        <end position="1831"/>
    </location>
</feature>
<feature type="compositionally biased region" description="Low complexity" evidence="5">
    <location>
        <begin position="1905"/>
        <end position="1918"/>
    </location>
</feature>
<sequence length="2442" mass="273079">MASDEEHEEDDEQVLILEPEDEQLQLRDLERILSIPLDILTALEVSEEFGIVPGLILNYVQSKEEEMRKVEEIIQEYNDVLQDKDVKIEDLERELGVVVLARTEIEDRYSNLQSELDGYKENAQSLMAAQEEAESLKASIEEYQTTLRELQDEIESLQNQSNDLQTTNSNLKEELEKANTTIEDLKPPPDVPGADRDQLLRLLDRRQKELSQLANSWSGLSERLEITSSEKQAIQLKLDELVSQESSVQLKEQLLSREKLMIQQQNDWLSKELEIKSNQVLELKKERSAILTEKEILVSSKDQELNHLRASLSSKTELVQELQGRLDSAHSRLMEVREEQANVEDQLRKELASQSKLATLYQTASNDGEKLVLELMSKLESLQLSLDELSTSKETALRTVGELKERLSVQESESSSRIQALEEELKNANELLSTARRQGTLPLTEGEVLSLSPAATATSSLLTSGLTLTQIYTQYVQSTDELRLVKDENTRLNNYLTQIMEELDEKTPALQKLRRDHDSLLKRCEEQQEQIKGLVDEFDNVRLESEESIKFSRSLERENKRLKTLSSDLGRQVKVLLKEVEEARGGVASTSHDWSQDLSSDDVTSSSQVISDHLVLFRNVEELQEQNQKLLAVVRELGETREKEENIIETQATSEMKQRLEEAVRELNVLKESRERQKEMVESIVKQRDMYRILLAQSTPLPDDQTDTSQLSTSQDSASIFASPQKSTAATNAALQELKEQFEAYRKEKSANDSILQEQISQYRDEAAKATLDKATLASKLEYSTERYHMLESSYKELKGELSALRNKEKLLNNSLNKSHETVDKLTKELLSSHENLSRLEIRQRALQSERDHLFESEKRSRKQYEELMKEQSSQSLLLTNLQTLQNNLERNEYETKSRLGSQIEALEKEAGLLKERLHNEEEKRERIKDAYETQVQDLSQKLLTVQSQESEHLQTISSLEERASNAESSLAVSNGTLDEVRGQLEEAKDRLRAMEEDAGAEFRSSIRILERKVTDGNSKISSLEEQLKSVQSHADQYKSISEANEKALVELNATSEIFKNNMSQQVEALKEKEEVLKTELESTKEEKEKIESDLKAELKENETELQLAQQKIAEMSKRLEEAERLMREAQKDQQTAREDAKRCLDSSREHEELYQRELVQHGHTMESLNLLKEKEEERERELNLSKEENVRLKEEMETLVSTHRELESMLIEEKRQADERSQHLSSQNDLLHSEAETLSAKLITLTQQISEGAGSMGVVPATVLEQDGGSSESGPPLTSSENLWEVIRYVRREKEISETKRDLAESQVSSLKQTINQLTHQLEQTRQQLQELTDATTAHESISVEYEKIMKDLQTLNALSDSNKLLRDENKSLEEKVSSLKASNQDLLVKIQSLKDSQQSLSSQKDALLVEKVALKKEVERWNQRTNQLIEQYNKIDPEEYRQLVQEKDERDAELSQVKSENESLTREKLVLEESLSQLSAQFEALKKKEEEQEMELIKLQSETKAQKEELGEKSRIILKLKELGRKFRTVSEDFKKKFEESEAKRTELESQIEELQRSLPESTEQQSAINDLQTQLDKTKEELEASKTAHETLTASIVEKDDRISRIIKTARTLKLSKEQMKNEKDNIEKELEEAKALHSENRTALEEANAALQSQLASLQSQYDADTKRLEERIEKLEGDLRTKTVTRRRAVQPTVVVPVESPSTTVTAQAAPTAAIRPTVTTTPTASIRPMPLQMTTAPTAHVTPTQVTTTIPITSEATPTPSSSSSSSSGSTVGSAAVFMRSTSPLLVTQTTPPQVTPTSSVSEGAGPSVGTRPLERPVKRTREATTESSAAEQQPPPVKRSRQQIVEAEPSTTTSTDPLAPPTDTPTESDRSPDTQSDQDVVQPDDETTPLVSMVTEPTANVSSADVAVVTDVSRRAESEGPTSSVVADTTSGTDQLVGGEQQQDTVSGEPQGEDEDEEGGAEPTVAMDTEPTTFEATEEEGGGDSAAVIEIMDEEEEGERGRNDEIIEIEDDDEDTLEPTPGVAGGEVTASSSEMTDERGEGEEGEVEEGEIEEQEEEEEEGGDGNEEQFEVQQEEIEEEEEEEEVEPSVELVIQIEDEEQNIGLPENEDVIEITAPSSSAGVQVLSQTVPAVQSLSVPSERRLALRERASTPGGNAELNVMLPSGGDHQVPCTPVLAEDKQLGKAPALQSVPADLTAPTSSSISVSVQQLEEEREEGGQEATSSQGDTLFEMTQFGELSSTTASVPAPPTHSTHSSHDDQSHDPSPQELEEEEEEEEGQPLSGDLGDDVIAEIIASSCDEEEEEEGDIEEGELGELQTIDSTHQEEATPMLPTRTVSAPVALAAQVPPSSISGGVPGSIPAVGTSSAAPVTTGSGQDSARKEADRKIQPIVWDESQPSTSGPPKLRPKLGPPKSSLSTRRAKGREGRGGRGRKF</sequence>
<dbReference type="GO" id="GO:0017056">
    <property type="term" value="F:structural constituent of nuclear pore"/>
    <property type="evidence" value="ECO:0007669"/>
    <property type="project" value="TreeGrafter"/>
</dbReference>
<feature type="coiled-coil region" evidence="4">
    <location>
        <begin position="510"/>
        <end position="544"/>
    </location>
</feature>
<name>A0A1X7VH98_AMPQE</name>
<protein>
    <recommendedName>
        <fullName evidence="10">Nucleoprotein TPR</fullName>
    </recommendedName>
</protein>
<keyword evidence="3" id="KW-0539">Nucleus</keyword>
<feature type="coiled-coil region" evidence="4">
    <location>
        <begin position="386"/>
        <end position="438"/>
    </location>
</feature>
<feature type="coiled-coil region" evidence="4">
    <location>
        <begin position="319"/>
        <end position="353"/>
    </location>
</feature>
<dbReference type="EnsemblMetazoa" id="Aqu2.1.39159_001">
    <property type="protein sequence ID" value="Aqu2.1.39159_001"/>
    <property type="gene ID" value="Aqu2.1.39159"/>
</dbReference>
<dbReference type="EnsemblMetazoa" id="XM_011412010.2">
    <property type="protein sequence ID" value="XP_011410312.1"/>
    <property type="gene ID" value="LOC100634764"/>
</dbReference>
<feature type="coiled-coil region" evidence="4">
    <location>
        <begin position="788"/>
        <end position="843"/>
    </location>
</feature>
<feature type="domain" description="NUA/TPR/MLP1-2-like" evidence="7">
    <location>
        <begin position="548"/>
        <end position="645"/>
    </location>
</feature>
<evidence type="ECO:0008006" key="10">
    <source>
        <dbReference type="Google" id="ProtNLM"/>
    </source>
</evidence>
<feature type="region of interest" description="Disordered" evidence="5">
    <location>
        <begin position="1130"/>
        <end position="1149"/>
    </location>
</feature>
<gene>
    <name evidence="8" type="primary">100634764</name>
</gene>
<feature type="compositionally biased region" description="Acidic residues" evidence="5">
    <location>
        <begin position="2013"/>
        <end position="2024"/>
    </location>
</feature>
<comment type="subcellular location">
    <subcellularLocation>
        <location evidence="1">Nucleus</location>
    </subcellularLocation>
</comment>
<evidence type="ECO:0000256" key="5">
    <source>
        <dbReference type="SAM" id="MobiDB-lite"/>
    </source>
</evidence>
<dbReference type="KEGG" id="aqu:100634764"/>
<dbReference type="Pfam" id="PF25785">
    <property type="entry name" value="TPR"/>
    <property type="match status" value="1"/>
</dbReference>
<evidence type="ECO:0000256" key="3">
    <source>
        <dbReference type="ARBA" id="ARBA00023242"/>
    </source>
</evidence>
<organism evidence="8">
    <name type="scientific">Amphimedon queenslandica</name>
    <name type="common">Sponge</name>
    <dbReference type="NCBI Taxonomy" id="400682"/>
    <lineage>
        <taxon>Eukaryota</taxon>
        <taxon>Metazoa</taxon>
        <taxon>Porifera</taxon>
        <taxon>Demospongiae</taxon>
        <taxon>Heteroscleromorpha</taxon>
        <taxon>Haplosclerida</taxon>
        <taxon>Niphatidae</taxon>
        <taxon>Amphimedon</taxon>
    </lineage>
</organism>
<dbReference type="GO" id="GO:1901673">
    <property type="term" value="P:regulation of mitotic spindle assembly"/>
    <property type="evidence" value="ECO:0007669"/>
    <property type="project" value="TreeGrafter"/>
</dbReference>
<dbReference type="eggNOG" id="KOG4674">
    <property type="taxonomic scope" value="Eukaryota"/>
</dbReference>
<proteinExistence type="predicted"/>
<dbReference type="Gene3D" id="1.20.5.1160">
    <property type="entry name" value="Vasodilator-stimulated phosphoprotein"/>
    <property type="match status" value="1"/>
</dbReference>
<dbReference type="GO" id="GO:0005643">
    <property type="term" value="C:nuclear pore"/>
    <property type="evidence" value="ECO:0007669"/>
    <property type="project" value="TreeGrafter"/>
</dbReference>
<feature type="region of interest" description="Disordered" evidence="5">
    <location>
        <begin position="1792"/>
        <end position="2096"/>
    </location>
</feature>
<keyword evidence="2 4" id="KW-0175">Coiled coil</keyword>
<dbReference type="Gene3D" id="1.10.287.1490">
    <property type="match status" value="2"/>
</dbReference>
<feature type="compositionally biased region" description="Basic and acidic residues" evidence="5">
    <location>
        <begin position="2386"/>
        <end position="2395"/>
    </location>
</feature>
<feature type="compositionally biased region" description="Polar residues" evidence="5">
    <location>
        <begin position="2371"/>
        <end position="2385"/>
    </location>
</feature>
<reference evidence="9" key="1">
    <citation type="journal article" date="2010" name="Nature">
        <title>The Amphimedon queenslandica genome and the evolution of animal complexity.</title>
        <authorList>
            <person name="Srivastava M."/>
            <person name="Simakov O."/>
            <person name="Chapman J."/>
            <person name="Fahey B."/>
            <person name="Gauthier M.E."/>
            <person name="Mitros T."/>
            <person name="Richards G.S."/>
            <person name="Conaco C."/>
            <person name="Dacre M."/>
            <person name="Hellsten U."/>
            <person name="Larroux C."/>
            <person name="Putnam N.H."/>
            <person name="Stanke M."/>
            <person name="Adamska M."/>
            <person name="Darling A."/>
            <person name="Degnan S.M."/>
            <person name="Oakley T.H."/>
            <person name="Plachetzki D.C."/>
            <person name="Zhai Y."/>
            <person name="Adamski M."/>
            <person name="Calcino A."/>
            <person name="Cummins S.F."/>
            <person name="Goodstein D.M."/>
            <person name="Harris C."/>
            <person name="Jackson D.J."/>
            <person name="Leys S.P."/>
            <person name="Shu S."/>
            <person name="Woodcroft B.J."/>
            <person name="Vervoort M."/>
            <person name="Kosik K.S."/>
            <person name="Manning G."/>
            <person name="Degnan B.M."/>
            <person name="Rokhsar D.S."/>
        </authorList>
    </citation>
    <scope>NUCLEOTIDE SEQUENCE [LARGE SCALE GENOMIC DNA]</scope>
</reference>
<feature type="compositionally biased region" description="Acidic residues" evidence="5">
    <location>
        <begin position="2047"/>
        <end position="2095"/>
    </location>
</feature>
<dbReference type="InterPro" id="IPR057577">
    <property type="entry name" value="Nucleoprot-TPR/MLP1_dom"/>
</dbReference>
<feature type="compositionally biased region" description="Polar residues" evidence="5">
    <location>
        <begin position="2205"/>
        <end position="2215"/>
    </location>
</feature>
<feature type="compositionally biased region" description="Low complexity" evidence="5">
    <location>
        <begin position="2354"/>
        <end position="2368"/>
    </location>
</feature>
<feature type="coiled-coil region" evidence="4">
    <location>
        <begin position="620"/>
        <end position="680"/>
    </location>
</feature>
<dbReference type="Proteomes" id="UP000007879">
    <property type="component" value="Unassembled WGS sequence"/>
</dbReference>
<feature type="compositionally biased region" description="Low complexity" evidence="5">
    <location>
        <begin position="1792"/>
        <end position="1808"/>
    </location>
</feature>
<dbReference type="OrthoDB" id="343070at2759"/>
<dbReference type="PANTHER" id="PTHR18898:SF2">
    <property type="entry name" value="NUCLEOPROTEIN TPR"/>
    <property type="match status" value="1"/>
</dbReference>
<evidence type="ECO:0000259" key="6">
    <source>
        <dbReference type="Pfam" id="PF25481"/>
    </source>
</evidence>
<feature type="compositionally biased region" description="Acidic residues" evidence="5">
    <location>
        <begin position="2306"/>
        <end position="2321"/>
    </location>
</feature>
<evidence type="ECO:0000259" key="7">
    <source>
        <dbReference type="Pfam" id="PF25785"/>
    </source>
</evidence>
<feature type="compositionally biased region" description="Acidic residues" evidence="5">
    <location>
        <begin position="1958"/>
        <end position="1967"/>
    </location>
</feature>
<keyword evidence="9" id="KW-1185">Reference proteome</keyword>
<dbReference type="STRING" id="400682.A0A1X7VH98"/>
<dbReference type="Pfam" id="PF25481">
    <property type="entry name" value="Nucleoprot-TPR"/>
    <property type="match status" value="1"/>
</dbReference>
<evidence type="ECO:0000313" key="8">
    <source>
        <dbReference type="EnsemblMetazoa" id="Aqu2.1.39159_001"/>
    </source>
</evidence>
<evidence type="ECO:0000256" key="2">
    <source>
        <dbReference type="ARBA" id="ARBA00023054"/>
    </source>
</evidence>
<feature type="domain" description="Nucleoprotein TPR/MPL1" evidence="6">
    <location>
        <begin position="243"/>
        <end position="322"/>
    </location>
</feature>
<feature type="region of interest" description="Disordered" evidence="5">
    <location>
        <begin position="2157"/>
        <end position="2442"/>
    </location>
</feature>
<feature type="coiled-coil region" evidence="4">
    <location>
        <begin position="1302"/>
        <end position="1690"/>
    </location>
</feature>
<evidence type="ECO:0000256" key="4">
    <source>
        <dbReference type="SAM" id="Coils"/>
    </source>
</evidence>
<dbReference type="InterPro" id="IPR057974">
    <property type="entry name" value="NUA/TPR/MLP1-2-like_dom"/>
</dbReference>
<evidence type="ECO:0000256" key="1">
    <source>
        <dbReference type="ARBA" id="ARBA00004123"/>
    </source>
</evidence>
<feature type="coiled-coil region" evidence="4">
    <location>
        <begin position="1166"/>
        <end position="1210"/>
    </location>
</feature>
<feature type="compositionally biased region" description="Polar residues" evidence="5">
    <location>
        <begin position="1927"/>
        <end position="1953"/>
    </location>
</feature>
<dbReference type="PANTHER" id="PTHR18898">
    <property type="entry name" value="NUCLEOPROTEIN TPR-RELATED"/>
    <property type="match status" value="1"/>
</dbReference>
<feature type="region of interest" description="Disordered" evidence="5">
    <location>
        <begin position="1759"/>
        <end position="1780"/>
    </location>
</feature>